<feature type="active site" description="Nucleophile; for glutaminase activity" evidence="7">
    <location>
        <position position="148"/>
    </location>
</feature>
<feature type="active site" description="For glutaminase activity" evidence="7">
    <location>
        <position position="112"/>
    </location>
</feature>
<dbReference type="Proteomes" id="UP000663923">
    <property type="component" value="Chromosome"/>
</dbReference>
<gene>
    <name evidence="7" type="primary">nadE</name>
    <name evidence="11" type="ORF">J4G78_11265</name>
</gene>
<dbReference type="GO" id="GO:0003952">
    <property type="term" value="F:NAD+ synthase (glutamine-hydrolyzing) activity"/>
    <property type="evidence" value="ECO:0007669"/>
    <property type="project" value="UniProtKB-EC"/>
</dbReference>
<dbReference type="PROSITE" id="PS50263">
    <property type="entry name" value="CN_HYDROLASE"/>
    <property type="match status" value="1"/>
</dbReference>
<dbReference type="PANTHER" id="PTHR23090">
    <property type="entry name" value="NH 3 /GLUTAMINE-DEPENDENT NAD + SYNTHETASE"/>
    <property type="match status" value="1"/>
</dbReference>
<dbReference type="SUPFAM" id="SSF56317">
    <property type="entry name" value="Carbon-nitrogen hydrolase"/>
    <property type="match status" value="1"/>
</dbReference>
<dbReference type="InterPro" id="IPR022310">
    <property type="entry name" value="NAD/GMP_synthase"/>
</dbReference>
<accession>A0ABX7SZX8</accession>
<evidence type="ECO:0000256" key="9">
    <source>
        <dbReference type="RuleBase" id="RU003811"/>
    </source>
</evidence>
<feature type="binding site" evidence="7">
    <location>
        <position position="521"/>
    </location>
    <ligand>
        <name>deamido-NAD(+)</name>
        <dbReference type="ChEBI" id="CHEBI:58437"/>
        <note>ligand shared between two neighboring subunits</note>
    </ligand>
</feature>
<dbReference type="Gene3D" id="3.60.110.10">
    <property type="entry name" value="Carbon-nitrogen hydrolase"/>
    <property type="match status" value="1"/>
</dbReference>
<evidence type="ECO:0000313" key="11">
    <source>
        <dbReference type="EMBL" id="QTD54831.1"/>
    </source>
</evidence>
<dbReference type="InterPro" id="IPR036526">
    <property type="entry name" value="C-N_Hydrolase_sf"/>
</dbReference>
<dbReference type="PANTHER" id="PTHR23090:SF9">
    <property type="entry name" value="GLUTAMINE-DEPENDENT NAD(+) SYNTHETASE"/>
    <property type="match status" value="1"/>
</dbReference>
<keyword evidence="4 7" id="KW-0547">Nucleotide-binding</keyword>
<dbReference type="NCBIfam" id="TIGR00552">
    <property type="entry name" value="nadE"/>
    <property type="match status" value="1"/>
</dbReference>
<comment type="function">
    <text evidence="7">Catalyzes the ATP-dependent amidation of deamido-NAD to form NAD. Uses L-glutamine as a nitrogen source.</text>
</comment>
<organism evidence="11 12">
    <name type="scientific">Parasphingorhabdus cellanae</name>
    <dbReference type="NCBI Taxonomy" id="2806553"/>
    <lineage>
        <taxon>Bacteria</taxon>
        <taxon>Pseudomonadati</taxon>
        <taxon>Pseudomonadota</taxon>
        <taxon>Alphaproteobacteria</taxon>
        <taxon>Sphingomonadales</taxon>
        <taxon>Sphingomonadaceae</taxon>
        <taxon>Parasphingorhabdus</taxon>
    </lineage>
</organism>
<protein>
    <recommendedName>
        <fullName evidence="7 8">Glutamine-dependent NAD(+) synthetase</fullName>
        <ecNumber evidence="7 8">6.3.5.1</ecNumber>
    </recommendedName>
    <alternativeName>
        <fullName evidence="7 8">NAD(+) synthase [glutamine-hydrolyzing]</fullName>
    </alternativeName>
</protein>
<dbReference type="RefSeq" id="WP_207986662.1">
    <property type="nucleotide sequence ID" value="NZ_CP071794.1"/>
</dbReference>
<sequence length="551" mass="60547">MTAQLTITLAQMTQAVGDLRGNADAMIAVYQSKPDSDLVVFPELQLIGYPPEDLVLKPAVVERAETELQRLAGATTGSAPAMLVGSIFRENGNLYNGIALLEGGQIKDVRYKVELPNYGTFDEKRLFASGPMPDPIDFRGCKIGLPICEDVWFPTVCKHLKAQGTEMLISVHGSPYEIEKDDRRLGQVATQRVRETALPLLFLNRIGGQDEVVFDGASFVLNGDTSVMHQLPDWDEAVVDTHWSKGADGWTCAPGEIHKLDDHPADIYNAMIVGLRDYVNANRFPGVILGLSGGIDSALSAAVAVDALGADRVWCVMMPSRFTSQESLDDAAGCAEMLGTRLDTISIVPAVEGFDAMLEGSFADEEVDITEENIQSRIRGVTLMAMSNKFGHMLLTTGNKSEMSVGYATIYGDMAGGYSVLKDAYKLTCFKLSEWRNRNKPSLGMGPDGPVMPETVITKPPTAELREDQKDSDSLPEYDILDPLLHGLIEEELSVSDLVERGFDRETVIRIEKLLYIAEYKRRQAPPGVKLGTRNFGRDRRYPITNAFRTI</sequence>
<keyword evidence="6 7" id="KW-0520">NAD</keyword>
<comment type="catalytic activity">
    <reaction evidence="7 8">
        <text>deamido-NAD(+) + L-glutamine + ATP + H2O = L-glutamate + AMP + diphosphate + NAD(+) + H(+)</text>
        <dbReference type="Rhea" id="RHEA:24384"/>
        <dbReference type="ChEBI" id="CHEBI:15377"/>
        <dbReference type="ChEBI" id="CHEBI:15378"/>
        <dbReference type="ChEBI" id="CHEBI:29985"/>
        <dbReference type="ChEBI" id="CHEBI:30616"/>
        <dbReference type="ChEBI" id="CHEBI:33019"/>
        <dbReference type="ChEBI" id="CHEBI:57540"/>
        <dbReference type="ChEBI" id="CHEBI:58359"/>
        <dbReference type="ChEBI" id="CHEBI:58437"/>
        <dbReference type="ChEBI" id="CHEBI:456215"/>
        <dbReference type="EC" id="6.3.5.1"/>
    </reaction>
</comment>
<comment type="pathway">
    <text evidence="1 7 8">Cofactor biosynthesis; NAD(+) biosynthesis; NAD(+) from deamido-NAD(+) (L-Gln route): step 1/1.</text>
</comment>
<evidence type="ECO:0000313" key="12">
    <source>
        <dbReference type="Proteomes" id="UP000663923"/>
    </source>
</evidence>
<keyword evidence="5 7" id="KW-0067">ATP-binding</keyword>
<evidence type="ECO:0000256" key="5">
    <source>
        <dbReference type="ARBA" id="ARBA00022840"/>
    </source>
</evidence>
<dbReference type="PIRSF" id="PIRSF006630">
    <property type="entry name" value="NADS_GAT"/>
    <property type="match status" value="1"/>
</dbReference>
<feature type="domain" description="CN hydrolase" evidence="10">
    <location>
        <begin position="5"/>
        <end position="245"/>
    </location>
</feature>
<comment type="caution">
    <text evidence="7">Lacks conserved residue(s) required for the propagation of feature annotation.</text>
</comment>
<feature type="binding site" evidence="7">
    <location>
        <position position="118"/>
    </location>
    <ligand>
        <name>L-glutamine</name>
        <dbReference type="ChEBI" id="CHEBI:58359"/>
    </ligand>
</feature>
<dbReference type="EC" id="6.3.5.1" evidence="7 8"/>
<evidence type="ECO:0000256" key="6">
    <source>
        <dbReference type="ARBA" id="ARBA00023027"/>
    </source>
</evidence>
<feature type="binding site" evidence="7">
    <location>
        <position position="373"/>
    </location>
    <ligand>
        <name>deamido-NAD(+)</name>
        <dbReference type="ChEBI" id="CHEBI:58437"/>
        <note>ligand shared between two neighboring subunits</note>
    </ligand>
</feature>
<dbReference type="InterPro" id="IPR003694">
    <property type="entry name" value="NAD_synthase"/>
</dbReference>
<comment type="similarity">
    <text evidence="2 7 8">In the C-terminal section; belongs to the NAD synthetase family.</text>
</comment>
<dbReference type="InterPro" id="IPR014729">
    <property type="entry name" value="Rossmann-like_a/b/a_fold"/>
</dbReference>
<dbReference type="Gene3D" id="3.40.50.620">
    <property type="entry name" value="HUPs"/>
    <property type="match status" value="1"/>
</dbReference>
<evidence type="ECO:0000256" key="7">
    <source>
        <dbReference type="HAMAP-Rule" id="MF_02090"/>
    </source>
</evidence>
<dbReference type="Pfam" id="PF02540">
    <property type="entry name" value="NAD_synthase"/>
    <property type="match status" value="1"/>
</dbReference>
<evidence type="ECO:0000256" key="3">
    <source>
        <dbReference type="ARBA" id="ARBA00022598"/>
    </source>
</evidence>
<feature type="binding site" evidence="7">
    <location>
        <begin position="290"/>
        <end position="297"/>
    </location>
    <ligand>
        <name>ATP</name>
        <dbReference type="ChEBI" id="CHEBI:30616"/>
    </ligand>
</feature>
<dbReference type="InterPro" id="IPR003010">
    <property type="entry name" value="C-N_Hydrolase"/>
</dbReference>
<dbReference type="EMBL" id="CP071794">
    <property type="protein sequence ID" value="QTD54831.1"/>
    <property type="molecule type" value="Genomic_DNA"/>
</dbReference>
<keyword evidence="3 7" id="KW-0436">Ligase</keyword>
<dbReference type="CDD" id="cd07570">
    <property type="entry name" value="GAT_Gln-NAD-synth"/>
    <property type="match status" value="1"/>
</dbReference>
<feature type="binding site" evidence="7">
    <location>
        <position position="397"/>
    </location>
    <ligand>
        <name>ATP</name>
        <dbReference type="ChEBI" id="CHEBI:30616"/>
    </ligand>
</feature>
<evidence type="ECO:0000256" key="8">
    <source>
        <dbReference type="PIRNR" id="PIRNR006630"/>
    </source>
</evidence>
<feature type="binding site" evidence="7">
    <location>
        <position position="180"/>
    </location>
    <ligand>
        <name>L-glutamine</name>
        <dbReference type="ChEBI" id="CHEBI:58359"/>
    </ligand>
</feature>
<dbReference type="InterPro" id="IPR014445">
    <property type="entry name" value="Gln-dep_NAD_synthase"/>
</dbReference>
<dbReference type="HAMAP" id="MF_02090">
    <property type="entry name" value="NadE_glutamine_dep"/>
    <property type="match status" value="1"/>
</dbReference>
<feature type="binding site" evidence="7">
    <location>
        <position position="174"/>
    </location>
    <ligand>
        <name>L-glutamine</name>
        <dbReference type="ChEBI" id="CHEBI:58359"/>
    </ligand>
</feature>
<reference evidence="11 12" key="1">
    <citation type="submission" date="2021-03" db="EMBL/GenBank/DDBJ databases">
        <title>Complete genome of Parasphingorhabdus_sp.JHSY0214.</title>
        <authorList>
            <person name="Yoo J.H."/>
            <person name="Bae J.W."/>
        </authorList>
    </citation>
    <scope>NUCLEOTIDE SEQUENCE [LARGE SCALE GENOMIC DNA]</scope>
    <source>
        <strain evidence="11 12">JHSY0214</strain>
    </source>
</reference>
<evidence type="ECO:0000256" key="4">
    <source>
        <dbReference type="ARBA" id="ARBA00022741"/>
    </source>
</evidence>
<dbReference type="NCBIfam" id="NF010588">
    <property type="entry name" value="PRK13981.1"/>
    <property type="match status" value="1"/>
</dbReference>
<name>A0ABX7SZX8_9SPHN</name>
<keyword evidence="12" id="KW-1185">Reference proteome</keyword>
<feature type="binding site" evidence="7">
    <location>
        <position position="402"/>
    </location>
    <ligand>
        <name>deamido-NAD(+)</name>
        <dbReference type="ChEBI" id="CHEBI:58437"/>
        <note>ligand shared between two neighboring subunits</note>
    </ligand>
</feature>
<evidence type="ECO:0000256" key="2">
    <source>
        <dbReference type="ARBA" id="ARBA00007145"/>
    </source>
</evidence>
<evidence type="ECO:0000256" key="1">
    <source>
        <dbReference type="ARBA" id="ARBA00005188"/>
    </source>
</evidence>
<dbReference type="Pfam" id="PF00795">
    <property type="entry name" value="CN_hydrolase"/>
    <property type="match status" value="1"/>
</dbReference>
<evidence type="ECO:0000259" key="10">
    <source>
        <dbReference type="PROSITE" id="PS50263"/>
    </source>
</evidence>
<feature type="active site" description="Proton acceptor; for glutaminase activity" evidence="7">
    <location>
        <position position="43"/>
    </location>
</feature>
<dbReference type="CDD" id="cd00553">
    <property type="entry name" value="NAD_synthase"/>
    <property type="match status" value="1"/>
</dbReference>
<comment type="similarity">
    <text evidence="9">Belongs to the NAD synthetase family.</text>
</comment>
<proteinExistence type="inferred from homology"/>
<dbReference type="SUPFAM" id="SSF52402">
    <property type="entry name" value="Adenine nucleotide alpha hydrolases-like"/>
    <property type="match status" value="1"/>
</dbReference>